<feature type="compositionally biased region" description="Polar residues" evidence="1">
    <location>
        <begin position="268"/>
        <end position="283"/>
    </location>
</feature>
<reference evidence="3 4" key="1">
    <citation type="journal article" date="2014" name="PLoS Genet.">
        <title>Analysis of the Phlebiopsis gigantea genome, transcriptome and secretome provides insight into its pioneer colonization strategies of wood.</title>
        <authorList>
            <person name="Hori C."/>
            <person name="Ishida T."/>
            <person name="Igarashi K."/>
            <person name="Samejima M."/>
            <person name="Suzuki H."/>
            <person name="Master E."/>
            <person name="Ferreira P."/>
            <person name="Ruiz-Duenas F.J."/>
            <person name="Held B."/>
            <person name="Canessa P."/>
            <person name="Larrondo L.F."/>
            <person name="Schmoll M."/>
            <person name="Druzhinina I.S."/>
            <person name="Kubicek C.P."/>
            <person name="Gaskell J.A."/>
            <person name="Kersten P."/>
            <person name="St John F."/>
            <person name="Glasner J."/>
            <person name="Sabat G."/>
            <person name="Splinter BonDurant S."/>
            <person name="Syed K."/>
            <person name="Yadav J."/>
            <person name="Mgbeahuruike A.C."/>
            <person name="Kovalchuk A."/>
            <person name="Asiegbu F.O."/>
            <person name="Lackner G."/>
            <person name="Hoffmeister D."/>
            <person name="Rencoret J."/>
            <person name="Gutierrez A."/>
            <person name="Sun H."/>
            <person name="Lindquist E."/>
            <person name="Barry K."/>
            <person name="Riley R."/>
            <person name="Grigoriev I.V."/>
            <person name="Henrissat B."/>
            <person name="Kues U."/>
            <person name="Berka R.M."/>
            <person name="Martinez A.T."/>
            <person name="Covert S.F."/>
            <person name="Blanchette R.A."/>
            <person name="Cullen D."/>
        </authorList>
    </citation>
    <scope>NUCLEOTIDE SEQUENCE [LARGE SCALE GENOMIC DNA]</scope>
    <source>
        <strain evidence="3 4">11061_1 CR5-6</strain>
    </source>
</reference>
<dbReference type="HOGENOM" id="CLU_655704_0_0_1"/>
<sequence>MPSVHERWQGRRNSLSQTGEPLSAALPGTLVMSATGSSFQTSQGSSDVPSSASTIPSQPSLSSSPPTATSTSLIPSQSSDTSGTGSSTAPLPSSSTQVLSGSGSSSTSAPSRSPSPSSSAAGPGYSRHFTSKLSSHTTTFGTALEPANASQSSSAVVPTTANTALSSNASTTVSSAALAQHSNANGTRTAIIAGAVGGVGGVILLVMFGLFFCVRRRRRKHAKAKMIDWQSVRPSVLRSPSNSPIPRTPKSSSHSIHSNSPLSPSLSQMTHSSSQYATAQENTYSPTRLGTARTNISPLLIVQSPSKSEESYHGHDEEYDPFADSLSMARMRPQIAAASPTIRVSDATLVDQAWAAKGLAQKTGGAAGLSNGAFRESPDELLMPPPPLNPVHGRPNRLSNDSLQPGLQEEESAYSGVAM</sequence>
<keyword evidence="2" id="KW-0472">Membrane</keyword>
<keyword evidence="2" id="KW-1133">Transmembrane helix</keyword>
<name>A0A0C3S2H6_PHLG1</name>
<organism evidence="3 4">
    <name type="scientific">Phlebiopsis gigantea (strain 11061_1 CR5-6)</name>
    <name type="common">White-rot fungus</name>
    <name type="synonym">Peniophora gigantea</name>
    <dbReference type="NCBI Taxonomy" id="745531"/>
    <lineage>
        <taxon>Eukaryota</taxon>
        <taxon>Fungi</taxon>
        <taxon>Dikarya</taxon>
        <taxon>Basidiomycota</taxon>
        <taxon>Agaricomycotina</taxon>
        <taxon>Agaricomycetes</taxon>
        <taxon>Polyporales</taxon>
        <taxon>Phanerochaetaceae</taxon>
        <taxon>Phlebiopsis</taxon>
    </lineage>
</organism>
<evidence type="ECO:0000256" key="2">
    <source>
        <dbReference type="SAM" id="Phobius"/>
    </source>
</evidence>
<feature type="region of interest" description="Disordered" evidence="1">
    <location>
        <begin position="363"/>
        <end position="419"/>
    </location>
</feature>
<evidence type="ECO:0008006" key="5">
    <source>
        <dbReference type="Google" id="ProtNLM"/>
    </source>
</evidence>
<proteinExistence type="predicted"/>
<evidence type="ECO:0000313" key="3">
    <source>
        <dbReference type="EMBL" id="KIP03827.1"/>
    </source>
</evidence>
<evidence type="ECO:0000256" key="1">
    <source>
        <dbReference type="SAM" id="MobiDB-lite"/>
    </source>
</evidence>
<dbReference type="Gene3D" id="1.20.5.900">
    <property type="entry name" value="transmembrane domain of human cd4"/>
    <property type="match status" value="1"/>
</dbReference>
<dbReference type="OrthoDB" id="2790834at2759"/>
<feature type="transmembrane region" description="Helical" evidence="2">
    <location>
        <begin position="190"/>
        <end position="214"/>
    </location>
</feature>
<keyword evidence="2" id="KW-0812">Transmembrane</keyword>
<accession>A0A0C3S2H6</accession>
<protein>
    <recommendedName>
        <fullName evidence="5">Mid2 domain-containing protein</fullName>
    </recommendedName>
</protein>
<feature type="region of interest" description="Disordered" evidence="1">
    <location>
        <begin position="235"/>
        <end position="283"/>
    </location>
</feature>
<gene>
    <name evidence="3" type="ORF">PHLGIDRAFT_31628</name>
</gene>
<evidence type="ECO:0000313" key="4">
    <source>
        <dbReference type="Proteomes" id="UP000053257"/>
    </source>
</evidence>
<dbReference type="AlphaFoldDB" id="A0A0C3S2H6"/>
<feature type="compositionally biased region" description="Polar residues" evidence="1">
    <location>
        <begin position="11"/>
        <end position="20"/>
    </location>
</feature>
<feature type="compositionally biased region" description="Low complexity" evidence="1">
    <location>
        <begin position="251"/>
        <end position="267"/>
    </location>
</feature>
<dbReference type="Proteomes" id="UP000053257">
    <property type="component" value="Unassembled WGS sequence"/>
</dbReference>
<dbReference type="EMBL" id="KN840598">
    <property type="protein sequence ID" value="KIP03827.1"/>
    <property type="molecule type" value="Genomic_DNA"/>
</dbReference>
<feature type="region of interest" description="Disordered" evidence="1">
    <location>
        <begin position="1"/>
        <end position="132"/>
    </location>
</feature>
<keyword evidence="4" id="KW-1185">Reference proteome</keyword>
<feature type="compositionally biased region" description="Low complexity" evidence="1">
    <location>
        <begin position="33"/>
        <end position="126"/>
    </location>
</feature>